<evidence type="ECO:0000259" key="13">
    <source>
        <dbReference type="PROSITE" id="PS50885"/>
    </source>
</evidence>
<organism evidence="14 15">
    <name type="scientific">Beggiatoa leptomitoformis</name>
    <dbReference type="NCBI Taxonomy" id="288004"/>
    <lineage>
        <taxon>Bacteria</taxon>
        <taxon>Pseudomonadati</taxon>
        <taxon>Pseudomonadota</taxon>
        <taxon>Gammaproteobacteria</taxon>
        <taxon>Thiotrichales</taxon>
        <taxon>Thiotrichaceae</taxon>
        <taxon>Beggiatoa</taxon>
    </lineage>
</organism>
<dbReference type="Pfam" id="PF00211">
    <property type="entry name" value="Guanylate_cyc"/>
    <property type="match status" value="1"/>
</dbReference>
<comment type="catalytic activity">
    <reaction evidence="1">
        <text>ATP + protein L-histidine = ADP + protein N-phospho-L-histidine.</text>
        <dbReference type="EC" id="2.7.13.3"/>
    </reaction>
</comment>
<dbReference type="SUPFAM" id="SSF55073">
    <property type="entry name" value="Nucleotide cyclase"/>
    <property type="match status" value="1"/>
</dbReference>
<name>A0A2N9YJI7_9GAMM</name>
<dbReference type="CDD" id="cd00082">
    <property type="entry name" value="HisKA"/>
    <property type="match status" value="1"/>
</dbReference>
<dbReference type="InterPro" id="IPR001789">
    <property type="entry name" value="Sig_transdc_resp-reg_receiver"/>
</dbReference>
<feature type="transmembrane region" description="Helical" evidence="9">
    <location>
        <begin position="305"/>
        <end position="327"/>
    </location>
</feature>
<feature type="domain" description="Histidine kinase" evidence="10">
    <location>
        <begin position="403"/>
        <end position="620"/>
    </location>
</feature>
<dbReference type="InterPro" id="IPR036890">
    <property type="entry name" value="HATPase_C_sf"/>
</dbReference>
<keyword evidence="15" id="KW-1185">Reference proteome</keyword>
<dbReference type="InterPro" id="IPR005467">
    <property type="entry name" value="His_kinase_dom"/>
</dbReference>
<gene>
    <name evidence="14" type="ORF">BLE401_18065</name>
</gene>
<dbReference type="Pfam" id="PF00072">
    <property type="entry name" value="Response_reg"/>
    <property type="match status" value="1"/>
</dbReference>
<dbReference type="InterPro" id="IPR003660">
    <property type="entry name" value="HAMP_dom"/>
</dbReference>
<dbReference type="PROSITE" id="PS50125">
    <property type="entry name" value="GUANYLATE_CYCLASE_2"/>
    <property type="match status" value="1"/>
</dbReference>
<evidence type="ECO:0000259" key="11">
    <source>
        <dbReference type="PROSITE" id="PS50110"/>
    </source>
</evidence>
<evidence type="ECO:0000256" key="8">
    <source>
        <dbReference type="PROSITE-ProRule" id="PRU00169"/>
    </source>
</evidence>
<dbReference type="Gene3D" id="6.10.340.10">
    <property type="match status" value="1"/>
</dbReference>
<keyword evidence="7" id="KW-0902">Two-component regulatory system</keyword>
<dbReference type="InterPro" id="IPR001054">
    <property type="entry name" value="A/G_cyclase"/>
</dbReference>
<dbReference type="SUPFAM" id="SSF55874">
    <property type="entry name" value="ATPase domain of HSP90 chaperone/DNA topoisomerase II/histidine kinase"/>
    <property type="match status" value="1"/>
</dbReference>
<feature type="domain" description="Guanylate cyclase" evidence="12">
    <location>
        <begin position="827"/>
        <end position="953"/>
    </location>
</feature>
<dbReference type="SMART" id="SM00448">
    <property type="entry name" value="REC"/>
    <property type="match status" value="1"/>
</dbReference>
<proteinExistence type="predicted"/>
<dbReference type="SUPFAM" id="SSF47384">
    <property type="entry name" value="Homodimeric domain of signal transducing histidine kinase"/>
    <property type="match status" value="1"/>
</dbReference>
<keyword evidence="6" id="KW-0418">Kinase</keyword>
<dbReference type="PANTHER" id="PTHR43047">
    <property type="entry name" value="TWO-COMPONENT HISTIDINE PROTEIN KINASE"/>
    <property type="match status" value="1"/>
</dbReference>
<dbReference type="CDD" id="cd17574">
    <property type="entry name" value="REC_OmpR"/>
    <property type="match status" value="1"/>
</dbReference>
<accession>A0A2N9YJI7</accession>
<dbReference type="Pfam" id="PF00672">
    <property type="entry name" value="HAMP"/>
    <property type="match status" value="1"/>
</dbReference>
<dbReference type="SMART" id="SM00044">
    <property type="entry name" value="CYCc"/>
    <property type="match status" value="1"/>
</dbReference>
<evidence type="ECO:0000256" key="7">
    <source>
        <dbReference type="ARBA" id="ARBA00023012"/>
    </source>
</evidence>
<dbReference type="EMBL" id="CP018889">
    <property type="protein sequence ID" value="AUI70416.2"/>
    <property type="molecule type" value="Genomic_DNA"/>
</dbReference>
<comment type="subcellular location">
    <subcellularLocation>
        <location evidence="2">Membrane</location>
    </subcellularLocation>
</comment>
<dbReference type="Pfam" id="PF02518">
    <property type="entry name" value="HATPase_c"/>
    <property type="match status" value="1"/>
</dbReference>
<dbReference type="PROSITE" id="PS50885">
    <property type="entry name" value="HAMP"/>
    <property type="match status" value="1"/>
</dbReference>
<dbReference type="InterPro" id="IPR003594">
    <property type="entry name" value="HATPase_dom"/>
</dbReference>
<evidence type="ECO:0000256" key="3">
    <source>
        <dbReference type="ARBA" id="ARBA00012438"/>
    </source>
</evidence>
<dbReference type="SMART" id="SM00387">
    <property type="entry name" value="HATPase_c"/>
    <property type="match status" value="1"/>
</dbReference>
<dbReference type="GO" id="GO:0005886">
    <property type="term" value="C:plasma membrane"/>
    <property type="evidence" value="ECO:0007669"/>
    <property type="project" value="TreeGrafter"/>
</dbReference>
<dbReference type="SMART" id="SM00304">
    <property type="entry name" value="HAMP"/>
    <property type="match status" value="1"/>
</dbReference>
<dbReference type="CDD" id="cd16922">
    <property type="entry name" value="HATPase_EvgS-ArcB-TorS-like"/>
    <property type="match status" value="1"/>
</dbReference>
<dbReference type="SMART" id="SM00388">
    <property type="entry name" value="HisKA"/>
    <property type="match status" value="1"/>
</dbReference>
<dbReference type="InterPro" id="IPR004358">
    <property type="entry name" value="Sig_transdc_His_kin-like_C"/>
</dbReference>
<dbReference type="PANTHER" id="PTHR43047:SF72">
    <property type="entry name" value="OSMOSENSING HISTIDINE PROTEIN KINASE SLN1"/>
    <property type="match status" value="1"/>
</dbReference>
<dbReference type="InterPro" id="IPR003661">
    <property type="entry name" value="HisK_dim/P_dom"/>
</dbReference>
<sequence length="1080" mass="121994">MPPDKQPRYVPLKYTLMGSFLLLIIPILIALSVFDYLNAKHDLEKAYSLLQQQTENNIINAINLVDAGHKVLENFLEKEIEHQFPQFLAAYEAADHNPFNINLSELKKQLGGKMDLYIINHQGEVKYTTYIKDIGLDFKKFPEFFEFLTNIRRNGKIKHGRIAVEARTGVLRKFSYMPTPDHRYILEMGIQSNEFEELMGGLDLLKIADRLKSLNPSLNEVNIYSQHGHLISDPSYKVNEEKIALIRHVYTSKETYQIDERNKGRIIRYLFVDLKNEKGDASSDPSKVIELIYNTRMIDEGLNRITVFHLWLDAIAVLLCFVLTFMISARLSRPIQDLVHSVDMIAQGDLEHPINVKTNNELELLKQSITIMVNSMLTYIKQIKWQNAELLKLDKLKDDFLSNTSHELRTPINGIIGIAESMIDGATGVLPTKVKDNLGMIVFSGRRLGNLVNDILDFSKLKHQHLELQIKPIEIKVLIDIVVAISRPLIGQKKIELINHIQNDPPVLADENRLQQILYNLIGNAIKFTEMGIIEINCRPEGKFLKIIVSDTGIGIPKEKLQNVFNPFEQADGTISRDFGGTGLGLSITKQLVELHGGVIKLESTPKIGTRVSFTLPLSDKPAENAMGGNLTQFIQASVAQNLSELPAELLNTTMDNYQSKSAIDAQTPAILVVDDDPINLQVLENQLNLENYAITRATNGMAALDAINNGTHFTLVLLDIMMPKMSGFEVCRIIRQTYSANELPIIMLTAKNQVADLVEGLQAGANDYLSKPFSKSELLTRIKIHIQLSRVSIAYSNFVPLEFLKLLEKESIIDVRLGDHVQKYMAVLFADIRSFTTLSESMTPKENFDFINTYLQRVSPVIRVHHGFIDKYIGDALMALFPEKADDAIQAAIGIHRELAKFNAEREAQQLIPIKVGIGLHIGSLMLGTIGEEKRMEGTVISDAVNLASRLEGLTKLYGASILISGEILGELEDPSRYYYRFLGKVRVKGKNAPVYIFEILDAEPVVLRNKKIALEKVFSQAMDFYYTKQFRLAIKAFQQVLEEIPEDKASDFYMNRCIYYAEMGTPVEWQGVEALTEK</sequence>
<reference evidence="15" key="1">
    <citation type="submission" date="2016-12" db="EMBL/GenBank/DDBJ databases">
        <title>Complete Genome Sequence of Beggiatoa leptomitiformis D-401.</title>
        <authorList>
            <person name="Fomenkov A."/>
            <person name="Vincze T."/>
            <person name="Grabovich M."/>
            <person name="Anton B.P."/>
            <person name="Dubinina G."/>
            <person name="Orlova M."/>
            <person name="Belousova E."/>
            <person name="Roberts R.J."/>
        </authorList>
    </citation>
    <scope>NUCLEOTIDE SEQUENCE [LARGE SCALE GENOMIC DNA]</scope>
    <source>
        <strain evidence="15">D-401</strain>
    </source>
</reference>
<feature type="domain" description="HAMP" evidence="13">
    <location>
        <begin position="329"/>
        <end position="381"/>
    </location>
</feature>
<evidence type="ECO:0000256" key="1">
    <source>
        <dbReference type="ARBA" id="ARBA00000085"/>
    </source>
</evidence>
<dbReference type="Gene3D" id="1.10.287.130">
    <property type="match status" value="1"/>
</dbReference>
<dbReference type="GO" id="GO:0009927">
    <property type="term" value="F:histidine phosphotransfer kinase activity"/>
    <property type="evidence" value="ECO:0007669"/>
    <property type="project" value="TreeGrafter"/>
</dbReference>
<keyword evidence="9" id="KW-0472">Membrane</keyword>
<evidence type="ECO:0000313" key="15">
    <source>
        <dbReference type="Proteomes" id="UP000234271"/>
    </source>
</evidence>
<evidence type="ECO:0000259" key="12">
    <source>
        <dbReference type="PROSITE" id="PS50125"/>
    </source>
</evidence>
<dbReference type="SUPFAM" id="SSF52172">
    <property type="entry name" value="CheY-like"/>
    <property type="match status" value="1"/>
</dbReference>
<dbReference type="Gene3D" id="3.30.565.10">
    <property type="entry name" value="Histidine kinase-like ATPase, C-terminal domain"/>
    <property type="match status" value="1"/>
</dbReference>
<dbReference type="PROSITE" id="PS50109">
    <property type="entry name" value="HIS_KIN"/>
    <property type="match status" value="1"/>
</dbReference>
<dbReference type="FunFam" id="3.30.565.10:FF:000010">
    <property type="entry name" value="Sensor histidine kinase RcsC"/>
    <property type="match status" value="1"/>
</dbReference>
<dbReference type="EC" id="2.7.13.3" evidence="3"/>
<keyword evidence="9" id="KW-1133">Transmembrane helix</keyword>
<evidence type="ECO:0000313" key="14">
    <source>
        <dbReference type="EMBL" id="AUI70416.2"/>
    </source>
</evidence>
<dbReference type="GO" id="GO:0009190">
    <property type="term" value="P:cyclic nucleotide biosynthetic process"/>
    <property type="evidence" value="ECO:0007669"/>
    <property type="project" value="InterPro"/>
</dbReference>
<dbReference type="PRINTS" id="PR00344">
    <property type="entry name" value="BCTRLSENSOR"/>
</dbReference>
<dbReference type="Pfam" id="PF00512">
    <property type="entry name" value="HisKA"/>
    <property type="match status" value="1"/>
</dbReference>
<feature type="modified residue" description="4-aspartylphosphate" evidence="8">
    <location>
        <position position="720"/>
    </location>
</feature>
<evidence type="ECO:0000256" key="9">
    <source>
        <dbReference type="SAM" id="Phobius"/>
    </source>
</evidence>
<dbReference type="PROSITE" id="PS50110">
    <property type="entry name" value="RESPONSE_REGULATORY"/>
    <property type="match status" value="1"/>
</dbReference>
<feature type="domain" description="Response regulatory" evidence="11">
    <location>
        <begin position="670"/>
        <end position="787"/>
    </location>
</feature>
<evidence type="ECO:0000259" key="10">
    <source>
        <dbReference type="PROSITE" id="PS50109"/>
    </source>
</evidence>
<feature type="transmembrane region" description="Helical" evidence="9">
    <location>
        <begin position="12"/>
        <end position="37"/>
    </location>
</feature>
<keyword evidence="5" id="KW-0808">Transferase</keyword>
<dbReference type="AlphaFoldDB" id="A0A2N9YJI7"/>
<dbReference type="GO" id="GO:0004016">
    <property type="term" value="F:adenylate cyclase activity"/>
    <property type="evidence" value="ECO:0007669"/>
    <property type="project" value="UniProtKB-ARBA"/>
</dbReference>
<evidence type="ECO:0000256" key="2">
    <source>
        <dbReference type="ARBA" id="ARBA00004370"/>
    </source>
</evidence>
<keyword evidence="9" id="KW-0812">Transmembrane</keyword>
<evidence type="ECO:0000256" key="4">
    <source>
        <dbReference type="ARBA" id="ARBA00022553"/>
    </source>
</evidence>
<dbReference type="SUPFAM" id="SSF158472">
    <property type="entry name" value="HAMP domain-like"/>
    <property type="match status" value="1"/>
</dbReference>
<dbReference type="Gene3D" id="3.40.50.2300">
    <property type="match status" value="1"/>
</dbReference>
<protein>
    <recommendedName>
        <fullName evidence="3">histidine kinase</fullName>
        <ecNumber evidence="3">2.7.13.3</ecNumber>
    </recommendedName>
</protein>
<dbReference type="InterPro" id="IPR011006">
    <property type="entry name" value="CheY-like_superfamily"/>
</dbReference>
<dbReference type="InterPro" id="IPR036097">
    <property type="entry name" value="HisK_dim/P_sf"/>
</dbReference>
<keyword evidence="4 8" id="KW-0597">Phosphoprotein</keyword>
<dbReference type="InterPro" id="IPR029787">
    <property type="entry name" value="Nucleotide_cyclase"/>
</dbReference>
<dbReference type="Proteomes" id="UP000234271">
    <property type="component" value="Chromosome"/>
</dbReference>
<dbReference type="GO" id="GO:0000155">
    <property type="term" value="F:phosphorelay sensor kinase activity"/>
    <property type="evidence" value="ECO:0007669"/>
    <property type="project" value="InterPro"/>
</dbReference>
<dbReference type="Gene3D" id="3.30.70.1230">
    <property type="entry name" value="Nucleotide cyclase"/>
    <property type="match status" value="1"/>
</dbReference>
<dbReference type="CDD" id="cd06225">
    <property type="entry name" value="HAMP"/>
    <property type="match status" value="1"/>
</dbReference>
<evidence type="ECO:0000256" key="6">
    <source>
        <dbReference type="ARBA" id="ARBA00022777"/>
    </source>
</evidence>
<dbReference type="CDD" id="cd07302">
    <property type="entry name" value="CHD"/>
    <property type="match status" value="1"/>
</dbReference>
<evidence type="ECO:0000256" key="5">
    <source>
        <dbReference type="ARBA" id="ARBA00022679"/>
    </source>
</evidence>